<dbReference type="Proteomes" id="UP000784294">
    <property type="component" value="Unassembled WGS sequence"/>
</dbReference>
<keyword evidence="2" id="KW-1185">Reference proteome</keyword>
<reference evidence="1" key="1">
    <citation type="submission" date="2018-11" db="EMBL/GenBank/DDBJ databases">
        <authorList>
            <consortium name="Pathogen Informatics"/>
        </authorList>
    </citation>
    <scope>NUCLEOTIDE SEQUENCE</scope>
</reference>
<evidence type="ECO:0000313" key="1">
    <source>
        <dbReference type="EMBL" id="VEL34844.1"/>
    </source>
</evidence>
<accession>A0A3S5AED3</accession>
<name>A0A3S5AED3_9PLAT</name>
<comment type="caution">
    <text evidence="1">The sequence shown here is derived from an EMBL/GenBank/DDBJ whole genome shotgun (WGS) entry which is preliminary data.</text>
</comment>
<evidence type="ECO:0000313" key="2">
    <source>
        <dbReference type="Proteomes" id="UP000784294"/>
    </source>
</evidence>
<protein>
    <submittedName>
        <fullName evidence="1">Uncharacterized protein</fullName>
    </submittedName>
</protein>
<sequence length="84" mass="9010">MGQIDVVGHSTLVCGTEKGHESCYSSGAIRPNARGWQESAALSLTSSASLDGRGCAWRGFCFIYLFTGLKVQNLPVSIGFRSMH</sequence>
<dbReference type="AlphaFoldDB" id="A0A3S5AED3"/>
<dbReference type="EMBL" id="CAAALY010248515">
    <property type="protein sequence ID" value="VEL34844.1"/>
    <property type="molecule type" value="Genomic_DNA"/>
</dbReference>
<proteinExistence type="predicted"/>
<gene>
    <name evidence="1" type="ORF">PXEA_LOCUS28284</name>
</gene>
<organism evidence="1 2">
    <name type="scientific">Protopolystoma xenopodis</name>
    <dbReference type="NCBI Taxonomy" id="117903"/>
    <lineage>
        <taxon>Eukaryota</taxon>
        <taxon>Metazoa</taxon>
        <taxon>Spiralia</taxon>
        <taxon>Lophotrochozoa</taxon>
        <taxon>Platyhelminthes</taxon>
        <taxon>Monogenea</taxon>
        <taxon>Polyopisthocotylea</taxon>
        <taxon>Polystomatidea</taxon>
        <taxon>Polystomatidae</taxon>
        <taxon>Protopolystoma</taxon>
    </lineage>
</organism>